<accession>A0A0A9DJ86</accession>
<name>A0A0A9DJ86_ARUDO</name>
<reference evidence="1" key="2">
    <citation type="journal article" date="2015" name="Data Brief">
        <title>Shoot transcriptome of the giant reed, Arundo donax.</title>
        <authorList>
            <person name="Barrero R.A."/>
            <person name="Guerrero F.D."/>
            <person name="Moolhuijzen P."/>
            <person name="Goolsby J.A."/>
            <person name="Tidwell J."/>
            <person name="Bellgard S.E."/>
            <person name="Bellgard M.I."/>
        </authorList>
    </citation>
    <scope>NUCLEOTIDE SEQUENCE</scope>
    <source>
        <tissue evidence="1">Shoot tissue taken approximately 20 cm above the soil surface</tissue>
    </source>
</reference>
<reference evidence="1" key="1">
    <citation type="submission" date="2014-09" db="EMBL/GenBank/DDBJ databases">
        <authorList>
            <person name="Magalhaes I.L.F."/>
            <person name="Oliveira U."/>
            <person name="Santos F.R."/>
            <person name="Vidigal T.H.D.A."/>
            <person name="Brescovit A.D."/>
            <person name="Santos A.J."/>
        </authorList>
    </citation>
    <scope>NUCLEOTIDE SEQUENCE</scope>
    <source>
        <tissue evidence="1">Shoot tissue taken approximately 20 cm above the soil surface</tissue>
    </source>
</reference>
<sequence length="54" mass="6462">MLQPTSIDSLNWKWLCKLGNKPCQYIVQYNKFKQLNISSYQCNTQNCRSIWSMD</sequence>
<protein>
    <submittedName>
        <fullName evidence="1">Uncharacterized protein</fullName>
    </submittedName>
</protein>
<proteinExistence type="predicted"/>
<dbReference type="EMBL" id="GBRH01209296">
    <property type="protein sequence ID" value="JAD88599.1"/>
    <property type="molecule type" value="Transcribed_RNA"/>
</dbReference>
<evidence type="ECO:0000313" key="1">
    <source>
        <dbReference type="EMBL" id="JAD88599.1"/>
    </source>
</evidence>
<organism evidence="1">
    <name type="scientific">Arundo donax</name>
    <name type="common">Giant reed</name>
    <name type="synonym">Donax arundinaceus</name>
    <dbReference type="NCBI Taxonomy" id="35708"/>
    <lineage>
        <taxon>Eukaryota</taxon>
        <taxon>Viridiplantae</taxon>
        <taxon>Streptophyta</taxon>
        <taxon>Embryophyta</taxon>
        <taxon>Tracheophyta</taxon>
        <taxon>Spermatophyta</taxon>
        <taxon>Magnoliopsida</taxon>
        <taxon>Liliopsida</taxon>
        <taxon>Poales</taxon>
        <taxon>Poaceae</taxon>
        <taxon>PACMAD clade</taxon>
        <taxon>Arundinoideae</taxon>
        <taxon>Arundineae</taxon>
        <taxon>Arundo</taxon>
    </lineage>
</organism>
<dbReference type="AlphaFoldDB" id="A0A0A9DJ86"/>